<evidence type="ECO:0000259" key="3">
    <source>
        <dbReference type="Pfam" id="PF23600"/>
    </source>
</evidence>
<feature type="region of interest" description="Disordered" evidence="1">
    <location>
        <begin position="168"/>
        <end position="192"/>
    </location>
</feature>
<dbReference type="OrthoDB" id="157486at2157"/>
<dbReference type="EMBL" id="AOJI01000025">
    <property type="protein sequence ID" value="EMA66771.1"/>
    <property type="molecule type" value="Genomic_DNA"/>
</dbReference>
<evidence type="ECO:0000256" key="2">
    <source>
        <dbReference type="SAM" id="Phobius"/>
    </source>
</evidence>
<feature type="domain" description="Cell division protein A N-terminal" evidence="3">
    <location>
        <begin position="10"/>
        <end position="158"/>
    </location>
</feature>
<dbReference type="STRING" id="1230454.C461_09671"/>
<keyword evidence="2" id="KW-1133">Transmembrane helix</keyword>
<evidence type="ECO:0000256" key="1">
    <source>
        <dbReference type="SAM" id="MobiDB-lite"/>
    </source>
</evidence>
<organism evidence="4 5">
    <name type="scientific">Halorubrum aidingense JCM 13560</name>
    <dbReference type="NCBI Taxonomy" id="1230454"/>
    <lineage>
        <taxon>Archaea</taxon>
        <taxon>Methanobacteriati</taxon>
        <taxon>Methanobacteriota</taxon>
        <taxon>Stenosarchaea group</taxon>
        <taxon>Halobacteria</taxon>
        <taxon>Halobacteriales</taxon>
        <taxon>Haloferacaceae</taxon>
        <taxon>Halorubrum</taxon>
    </lineage>
</organism>
<sequence>MSDSNAENPLLGYYRRYVGDPDRTIDVYAGFGLFFAGIGLGLAGVVVFLYSATLPPNTLSTYAVREVAAVAGAVGLPVLLLGVVVLLPVDRRMLYLAGVGTAITLVATGVFARVYPYNWNVVESPDYSAQVVAVYVLGLVAVIAATGGALVAHRVERASVAAGGAGSGVAGASGAAGTGGSDGAGSGEVGAEAGAEAVTDAAVRADIERELEDAELTWGGVERSETRRLELNTSAVDDVDIDREQLAGSATETRTTTGTVDAAVSELQGLKGGEAQTASGSGTDDQAAKLRELREQQRREAEAEAEADGSIVGRIRDLF</sequence>
<feature type="transmembrane region" description="Helical" evidence="2">
    <location>
        <begin position="127"/>
        <end position="152"/>
    </location>
</feature>
<protein>
    <submittedName>
        <fullName evidence="4">Putative permease</fullName>
    </submittedName>
</protein>
<feature type="transmembrane region" description="Helical" evidence="2">
    <location>
        <begin position="25"/>
        <end position="50"/>
    </location>
</feature>
<evidence type="ECO:0000313" key="4">
    <source>
        <dbReference type="EMBL" id="EMA66771.1"/>
    </source>
</evidence>
<dbReference type="AlphaFoldDB" id="M0P9Q5"/>
<reference evidence="4 5" key="1">
    <citation type="journal article" date="2014" name="PLoS Genet.">
        <title>Phylogenetically driven sequencing of extremely halophilic archaea reveals strategies for static and dynamic osmo-response.</title>
        <authorList>
            <person name="Becker E.A."/>
            <person name="Seitzer P.M."/>
            <person name="Tritt A."/>
            <person name="Larsen D."/>
            <person name="Krusor M."/>
            <person name="Yao A.I."/>
            <person name="Wu D."/>
            <person name="Madern D."/>
            <person name="Eisen J.A."/>
            <person name="Darling A.E."/>
            <person name="Facciotti M.T."/>
        </authorList>
    </citation>
    <scope>NUCLEOTIDE SEQUENCE [LARGE SCALE GENOMIC DNA]</scope>
    <source>
        <strain evidence="4 5">JCM 13560</strain>
    </source>
</reference>
<keyword evidence="2" id="KW-0812">Transmembrane</keyword>
<name>M0P9Q5_9EURY</name>
<dbReference type="Proteomes" id="UP000011575">
    <property type="component" value="Unassembled WGS sequence"/>
</dbReference>
<feature type="transmembrane region" description="Helical" evidence="2">
    <location>
        <begin position="62"/>
        <end position="87"/>
    </location>
</feature>
<feature type="transmembrane region" description="Helical" evidence="2">
    <location>
        <begin position="94"/>
        <end position="115"/>
    </location>
</feature>
<proteinExistence type="predicted"/>
<keyword evidence="5" id="KW-1185">Reference proteome</keyword>
<keyword evidence="2" id="KW-0472">Membrane</keyword>
<feature type="region of interest" description="Disordered" evidence="1">
    <location>
        <begin position="295"/>
        <end position="319"/>
    </location>
</feature>
<comment type="caution">
    <text evidence="4">The sequence shown here is derived from an EMBL/GenBank/DDBJ whole genome shotgun (WGS) entry which is preliminary data.</text>
</comment>
<dbReference type="RefSeq" id="WP_008000730.1">
    <property type="nucleotide sequence ID" value="NZ_AOJI01000025.1"/>
</dbReference>
<dbReference type="PATRIC" id="fig|1230454.4.peg.1947"/>
<evidence type="ECO:0000313" key="5">
    <source>
        <dbReference type="Proteomes" id="UP000011575"/>
    </source>
</evidence>
<feature type="compositionally biased region" description="Gly residues" evidence="1">
    <location>
        <begin position="168"/>
        <end position="188"/>
    </location>
</feature>
<gene>
    <name evidence="4" type="ORF">C461_09671</name>
</gene>
<dbReference type="Pfam" id="PF23600">
    <property type="entry name" value="CdpA_N"/>
    <property type="match status" value="1"/>
</dbReference>
<accession>M0P9Q5</accession>
<dbReference type="InterPro" id="IPR055563">
    <property type="entry name" value="CdpA_N"/>
</dbReference>